<evidence type="ECO:0000256" key="2">
    <source>
        <dbReference type="SAM" id="SignalP"/>
    </source>
</evidence>
<sequence length="199" mass="21457">MIFNTFKLNLCGTILLSTLVALASSKETDTLKKLTFNSAGSLLLPNGIVNPDALRELEENITGYTVPANYGSASFNQVRPLYPGAVALVANEGTVVSHFSTGYSYKYADADGTLLPQSEWVTLGKDDIFDMASLTKMFTTILAMQQLDKGAFGLNDPVVTHLPGLDGGKEDVTVQMLMTHTSGFDADPDPGLWYGYVVF</sequence>
<dbReference type="Pfam" id="PF00144">
    <property type="entry name" value="Beta-lactamase"/>
    <property type="match status" value="1"/>
</dbReference>
<keyword evidence="2" id="KW-0732">Signal</keyword>
<evidence type="ECO:0000256" key="1">
    <source>
        <dbReference type="ARBA" id="ARBA00022801"/>
    </source>
</evidence>
<keyword evidence="1" id="KW-0378">Hydrolase</keyword>
<dbReference type="GO" id="GO:0016787">
    <property type="term" value="F:hydrolase activity"/>
    <property type="evidence" value="ECO:0007669"/>
    <property type="project" value="UniProtKB-KW"/>
</dbReference>
<dbReference type="InterPro" id="IPR001466">
    <property type="entry name" value="Beta-lactam-related"/>
</dbReference>
<dbReference type="SUPFAM" id="SSF56601">
    <property type="entry name" value="beta-lactamase/transpeptidase-like"/>
    <property type="match status" value="1"/>
</dbReference>
<dbReference type="InterPro" id="IPR050789">
    <property type="entry name" value="Diverse_Enzym_Activities"/>
</dbReference>
<dbReference type="PANTHER" id="PTHR43283">
    <property type="entry name" value="BETA-LACTAMASE-RELATED"/>
    <property type="match status" value="1"/>
</dbReference>
<protein>
    <recommendedName>
        <fullName evidence="3">Beta-lactamase-related domain-containing protein</fullName>
    </recommendedName>
</protein>
<evidence type="ECO:0000313" key="5">
    <source>
        <dbReference type="Proteomes" id="UP000629468"/>
    </source>
</evidence>
<evidence type="ECO:0000313" key="4">
    <source>
        <dbReference type="EMBL" id="KAF7761730.1"/>
    </source>
</evidence>
<organism evidence="4 5">
    <name type="scientific">Agaricus bisporus var. burnettii</name>
    <dbReference type="NCBI Taxonomy" id="192524"/>
    <lineage>
        <taxon>Eukaryota</taxon>
        <taxon>Fungi</taxon>
        <taxon>Dikarya</taxon>
        <taxon>Basidiomycota</taxon>
        <taxon>Agaricomycotina</taxon>
        <taxon>Agaricomycetes</taxon>
        <taxon>Agaricomycetidae</taxon>
        <taxon>Agaricales</taxon>
        <taxon>Agaricineae</taxon>
        <taxon>Agaricaceae</taxon>
        <taxon>Agaricus</taxon>
    </lineage>
</organism>
<dbReference type="Gene3D" id="3.40.710.10">
    <property type="entry name" value="DD-peptidase/beta-lactamase superfamily"/>
    <property type="match status" value="1"/>
</dbReference>
<name>A0A8H7C4A6_AGABI</name>
<dbReference type="AlphaFoldDB" id="A0A8H7C4A6"/>
<reference evidence="4 5" key="1">
    <citation type="journal article" name="Sci. Rep.">
        <title>Telomere-to-telomere assembled and centromere annotated genomes of the two main subspecies of the button mushroom Agaricus bisporus reveal especially polymorphic chromosome ends.</title>
        <authorList>
            <person name="Sonnenberg A.S.M."/>
            <person name="Sedaghat-Telgerd N."/>
            <person name="Lavrijssen B."/>
            <person name="Ohm R.A."/>
            <person name="Hendrickx P.M."/>
            <person name="Scholtmeijer K."/>
            <person name="Baars J.J.P."/>
            <person name="van Peer A."/>
        </authorList>
    </citation>
    <scope>NUCLEOTIDE SEQUENCE [LARGE SCALE GENOMIC DNA]</scope>
    <source>
        <strain evidence="4 5">H119_p4</strain>
    </source>
</reference>
<dbReference type="EMBL" id="JABXXO010000013">
    <property type="protein sequence ID" value="KAF7761730.1"/>
    <property type="molecule type" value="Genomic_DNA"/>
</dbReference>
<dbReference type="Proteomes" id="UP000629468">
    <property type="component" value="Unassembled WGS sequence"/>
</dbReference>
<feature type="domain" description="Beta-lactamase-related" evidence="3">
    <location>
        <begin position="83"/>
        <end position="191"/>
    </location>
</feature>
<proteinExistence type="predicted"/>
<accession>A0A8H7C4A6</accession>
<gene>
    <name evidence="4" type="ORF">Agabi119p4_9722</name>
</gene>
<feature type="signal peptide" evidence="2">
    <location>
        <begin position="1"/>
        <end position="25"/>
    </location>
</feature>
<comment type="caution">
    <text evidence="4">The sequence shown here is derived from an EMBL/GenBank/DDBJ whole genome shotgun (WGS) entry which is preliminary data.</text>
</comment>
<feature type="chain" id="PRO_5034542295" description="Beta-lactamase-related domain-containing protein" evidence="2">
    <location>
        <begin position="26"/>
        <end position="199"/>
    </location>
</feature>
<dbReference type="PANTHER" id="PTHR43283:SF11">
    <property type="entry name" value="BETA-LACTAMASE-RELATED DOMAIN-CONTAINING PROTEIN"/>
    <property type="match status" value="1"/>
</dbReference>
<dbReference type="InterPro" id="IPR012338">
    <property type="entry name" value="Beta-lactam/transpept-like"/>
</dbReference>
<evidence type="ECO:0000259" key="3">
    <source>
        <dbReference type="Pfam" id="PF00144"/>
    </source>
</evidence>